<gene>
    <name evidence="3" type="ORF">Hamer_G017486</name>
</gene>
<sequence length="262" mass="29809">MRTEQNRTEQNRTEQNRSEQNRKLLFSRGQCQRGTQRQEPATVIMPHVEVIYNQMQSREIDVFKVHEYITNFKAAILEIRNLKYCEKPSKTLMAEGKEDLIKQNKKKGVQLSLEQHFKHPSLDEEAGCPAASSQLRNETWKTDSCILETETLKAVIAERGPRNGMLIASDWRIRHGRLIVVTWQQRCKKQRETFTKNLLGIGLGLSGSAGLLSIASALAMLLSMASGPTSLWGLCSTGIAIRSELELEDHLLSHQEMSHPYH</sequence>
<name>A0A8J5JS93_HOMAM</name>
<accession>A0A8J5JS93</accession>
<dbReference type="Proteomes" id="UP000747542">
    <property type="component" value="Unassembled WGS sequence"/>
</dbReference>
<evidence type="ECO:0000256" key="1">
    <source>
        <dbReference type="SAM" id="MobiDB-lite"/>
    </source>
</evidence>
<feature type="transmembrane region" description="Helical" evidence="2">
    <location>
        <begin position="198"/>
        <end position="222"/>
    </location>
</feature>
<evidence type="ECO:0000313" key="3">
    <source>
        <dbReference type="EMBL" id="KAG7160033.1"/>
    </source>
</evidence>
<proteinExistence type="predicted"/>
<keyword evidence="2" id="KW-1133">Transmembrane helix</keyword>
<keyword evidence="2" id="KW-0472">Membrane</keyword>
<evidence type="ECO:0000313" key="4">
    <source>
        <dbReference type="Proteomes" id="UP000747542"/>
    </source>
</evidence>
<protein>
    <submittedName>
        <fullName evidence="3">Uncharacterized protein</fullName>
    </submittedName>
</protein>
<evidence type="ECO:0000256" key="2">
    <source>
        <dbReference type="SAM" id="Phobius"/>
    </source>
</evidence>
<feature type="region of interest" description="Disordered" evidence="1">
    <location>
        <begin position="1"/>
        <end position="20"/>
    </location>
</feature>
<reference evidence="3" key="1">
    <citation type="journal article" date="2021" name="Sci. Adv.">
        <title>The American lobster genome reveals insights on longevity, neural, and immune adaptations.</title>
        <authorList>
            <person name="Polinski J.M."/>
            <person name="Zimin A.V."/>
            <person name="Clark K.F."/>
            <person name="Kohn A.B."/>
            <person name="Sadowski N."/>
            <person name="Timp W."/>
            <person name="Ptitsyn A."/>
            <person name="Khanna P."/>
            <person name="Romanova D.Y."/>
            <person name="Williams P."/>
            <person name="Greenwood S.J."/>
            <person name="Moroz L.L."/>
            <person name="Walt D.R."/>
            <person name="Bodnar A.G."/>
        </authorList>
    </citation>
    <scope>NUCLEOTIDE SEQUENCE</scope>
    <source>
        <strain evidence="3">GMGI-L3</strain>
    </source>
</reference>
<comment type="caution">
    <text evidence="3">The sequence shown here is derived from an EMBL/GenBank/DDBJ whole genome shotgun (WGS) entry which is preliminary data.</text>
</comment>
<organism evidence="3 4">
    <name type="scientific">Homarus americanus</name>
    <name type="common">American lobster</name>
    <dbReference type="NCBI Taxonomy" id="6706"/>
    <lineage>
        <taxon>Eukaryota</taxon>
        <taxon>Metazoa</taxon>
        <taxon>Ecdysozoa</taxon>
        <taxon>Arthropoda</taxon>
        <taxon>Crustacea</taxon>
        <taxon>Multicrustacea</taxon>
        <taxon>Malacostraca</taxon>
        <taxon>Eumalacostraca</taxon>
        <taxon>Eucarida</taxon>
        <taxon>Decapoda</taxon>
        <taxon>Pleocyemata</taxon>
        <taxon>Astacidea</taxon>
        <taxon>Nephropoidea</taxon>
        <taxon>Nephropidae</taxon>
        <taxon>Homarus</taxon>
    </lineage>
</organism>
<dbReference type="AlphaFoldDB" id="A0A8J5JS93"/>
<keyword evidence="4" id="KW-1185">Reference proteome</keyword>
<keyword evidence="2" id="KW-0812">Transmembrane</keyword>
<dbReference type="EMBL" id="JAHLQT010031743">
    <property type="protein sequence ID" value="KAG7160033.1"/>
    <property type="molecule type" value="Genomic_DNA"/>
</dbReference>